<dbReference type="Proteomes" id="UP001595740">
    <property type="component" value="Unassembled WGS sequence"/>
</dbReference>
<dbReference type="InterPro" id="IPR011051">
    <property type="entry name" value="RmlC_Cupin_sf"/>
</dbReference>
<reference evidence="2" key="1">
    <citation type="journal article" date="2019" name="Int. J. Syst. Evol. Microbiol.">
        <title>The Global Catalogue of Microorganisms (GCM) 10K type strain sequencing project: providing services to taxonomists for standard genome sequencing and annotation.</title>
        <authorList>
            <consortium name="The Broad Institute Genomics Platform"/>
            <consortium name="The Broad Institute Genome Sequencing Center for Infectious Disease"/>
            <person name="Wu L."/>
            <person name="Ma J."/>
        </authorList>
    </citation>
    <scope>NUCLEOTIDE SEQUENCE [LARGE SCALE GENOMIC DNA]</scope>
    <source>
        <strain evidence="2">KCTC 42875</strain>
    </source>
</reference>
<sequence>MPGGCQPLGLQRSGEVGCFIIASQPLGRVSLSPLYWHIDAFATPHAARLAMSSSSTVVEAFDRVWLMTIAAPDWRARDGARIARIGPLPRGSAQDYTATYMETTFAPGMQSRVHWHPGPEAWWVLEGAQCLETPEGRMEAKAGEGMLVHGDLPMVLHGVGAQRRRSLVLVLHDSAEAPVQPERQWLPKGLCG</sequence>
<keyword evidence="2" id="KW-1185">Reference proteome</keyword>
<dbReference type="RefSeq" id="WP_386759158.1">
    <property type="nucleotide sequence ID" value="NZ_JBHRXK010000004.1"/>
</dbReference>
<accession>A0ABV7RRX1</accession>
<comment type="caution">
    <text evidence="1">The sequence shown here is derived from an EMBL/GenBank/DDBJ whole genome shotgun (WGS) entry which is preliminary data.</text>
</comment>
<protein>
    <submittedName>
        <fullName evidence="1">Cupin domain-containing protein</fullName>
    </submittedName>
</protein>
<organism evidence="1 2">
    <name type="scientific">Lysobacter cavernae</name>
    <dbReference type="NCBI Taxonomy" id="1685901"/>
    <lineage>
        <taxon>Bacteria</taxon>
        <taxon>Pseudomonadati</taxon>
        <taxon>Pseudomonadota</taxon>
        <taxon>Gammaproteobacteria</taxon>
        <taxon>Lysobacterales</taxon>
        <taxon>Lysobacteraceae</taxon>
        <taxon>Lysobacter</taxon>
    </lineage>
</organism>
<evidence type="ECO:0000313" key="2">
    <source>
        <dbReference type="Proteomes" id="UP001595740"/>
    </source>
</evidence>
<proteinExistence type="predicted"/>
<dbReference type="SUPFAM" id="SSF51182">
    <property type="entry name" value="RmlC-like cupins"/>
    <property type="match status" value="1"/>
</dbReference>
<evidence type="ECO:0000313" key="1">
    <source>
        <dbReference type="EMBL" id="MFC3551392.1"/>
    </source>
</evidence>
<dbReference type="EMBL" id="JBHRXK010000004">
    <property type="protein sequence ID" value="MFC3551392.1"/>
    <property type="molecule type" value="Genomic_DNA"/>
</dbReference>
<dbReference type="Gene3D" id="2.60.120.10">
    <property type="entry name" value="Jelly Rolls"/>
    <property type="match status" value="1"/>
</dbReference>
<dbReference type="InterPro" id="IPR014710">
    <property type="entry name" value="RmlC-like_jellyroll"/>
</dbReference>
<gene>
    <name evidence="1" type="ORF">ACFOLC_10260</name>
</gene>
<name>A0ABV7RRX1_9GAMM</name>